<dbReference type="Gene3D" id="1.20.910.10">
    <property type="entry name" value="Heme oxygenase-like"/>
    <property type="match status" value="1"/>
</dbReference>
<evidence type="ECO:0000313" key="1">
    <source>
        <dbReference type="EMBL" id="GAA3939849.1"/>
    </source>
</evidence>
<comment type="caution">
    <text evidence="1">The sequence shown here is derived from an EMBL/GenBank/DDBJ whole genome shotgun (WGS) entry which is preliminary data.</text>
</comment>
<proteinExistence type="predicted"/>
<dbReference type="EMBL" id="BAABBN010000015">
    <property type="protein sequence ID" value="GAA3939849.1"/>
    <property type="molecule type" value="Genomic_DNA"/>
</dbReference>
<evidence type="ECO:0000313" key="2">
    <source>
        <dbReference type="Proteomes" id="UP001501565"/>
    </source>
</evidence>
<protein>
    <submittedName>
        <fullName evidence="1">Uncharacterized protein</fullName>
    </submittedName>
</protein>
<organism evidence="1 2">
    <name type="scientific">Litoribacillus peritrichatus</name>
    <dbReference type="NCBI Taxonomy" id="718191"/>
    <lineage>
        <taxon>Bacteria</taxon>
        <taxon>Pseudomonadati</taxon>
        <taxon>Pseudomonadota</taxon>
        <taxon>Gammaproteobacteria</taxon>
        <taxon>Oceanospirillales</taxon>
        <taxon>Oceanospirillaceae</taxon>
        <taxon>Litoribacillus</taxon>
    </lineage>
</organism>
<gene>
    <name evidence="1" type="ORF">GCM10022277_39790</name>
</gene>
<dbReference type="RefSeq" id="WP_344800397.1">
    <property type="nucleotide sequence ID" value="NZ_BAABBN010000015.1"/>
</dbReference>
<reference evidence="2" key="1">
    <citation type="journal article" date="2019" name="Int. J. Syst. Evol. Microbiol.">
        <title>The Global Catalogue of Microorganisms (GCM) 10K type strain sequencing project: providing services to taxonomists for standard genome sequencing and annotation.</title>
        <authorList>
            <consortium name="The Broad Institute Genomics Platform"/>
            <consortium name="The Broad Institute Genome Sequencing Center for Infectious Disease"/>
            <person name="Wu L."/>
            <person name="Ma J."/>
        </authorList>
    </citation>
    <scope>NUCLEOTIDE SEQUENCE [LARGE SCALE GENOMIC DNA]</scope>
    <source>
        <strain evidence="2">JCM 17551</strain>
    </source>
</reference>
<dbReference type="Proteomes" id="UP001501565">
    <property type="component" value="Unassembled WGS sequence"/>
</dbReference>
<accession>A0ABP7N9T3</accession>
<keyword evidence="2" id="KW-1185">Reference proteome</keyword>
<sequence length="304" mass="35186">MKSPIVAIQQFDLNGLEGLSDSTLMSYLDGKYTPVELKNFLRFKERITQEVAQHPVFTENHFLDWFSDRELTDYDVQHFLIQFAIFAENLAHAQFSQMQSIDSAQQAAIEDMIADGFEMKGLNGNPFSQLSLNLSGDQNFSDMKTHQLEGGLLRFMTPHLNLIVKVAEHLGMPFEILGQKELATDSTDFVCRELIKFYSHPDPEVSYASAFALEFWMEQGFWDQILAGLIRYKHANGIADFPVSLFTWNGQHQDAYRMARMKKLEHYYFNHVVNEEHFMNSADDLLDTILLFWEGLYSDRKSLH</sequence>
<dbReference type="InterPro" id="IPR016084">
    <property type="entry name" value="Haem_Oase-like_multi-hlx"/>
</dbReference>
<name>A0ABP7N9T3_9GAMM</name>